<sequence length="105" mass="12414">MPKPSNSTMNNNNCNKLQKISSTARISKIAPRNGWCNDEIVLKRREKEIQRVKEKLVYKKYVETIPKIDRIKGIHPRTPNRNIDYSRRSWDGQVSIFDLNKKNFL</sequence>
<evidence type="ECO:0000313" key="5">
    <source>
        <dbReference type="Proteomes" id="UP001152747"/>
    </source>
</evidence>
<evidence type="ECO:0000256" key="1">
    <source>
        <dbReference type="ARBA" id="ARBA00006151"/>
    </source>
</evidence>
<dbReference type="InterPro" id="IPR038294">
    <property type="entry name" value="SLBP_RNA_bind_sf"/>
</dbReference>
<dbReference type="InterPro" id="IPR029344">
    <property type="entry name" value="SLBP_RNA_bind"/>
</dbReference>
<accession>A0A9P1N5S8</accession>
<keyword evidence="2" id="KW-0694">RNA-binding</keyword>
<organism evidence="4 5">
    <name type="scientific">Caenorhabditis angaria</name>
    <dbReference type="NCBI Taxonomy" id="860376"/>
    <lineage>
        <taxon>Eukaryota</taxon>
        <taxon>Metazoa</taxon>
        <taxon>Ecdysozoa</taxon>
        <taxon>Nematoda</taxon>
        <taxon>Chromadorea</taxon>
        <taxon>Rhabditida</taxon>
        <taxon>Rhabditina</taxon>
        <taxon>Rhabditomorpha</taxon>
        <taxon>Rhabditoidea</taxon>
        <taxon>Rhabditidae</taxon>
        <taxon>Peloderinae</taxon>
        <taxon>Caenorhabditis</taxon>
    </lineage>
</organism>
<name>A0A9P1N5S8_9PELO</name>
<dbReference type="EMBL" id="CANHGI010000005">
    <property type="protein sequence ID" value="CAI5452153.1"/>
    <property type="molecule type" value="Genomic_DNA"/>
</dbReference>
<dbReference type="GO" id="GO:0071207">
    <property type="term" value="F:histone pre-mRNA stem-loop binding"/>
    <property type="evidence" value="ECO:0007669"/>
    <property type="project" value="TreeGrafter"/>
</dbReference>
<protein>
    <recommendedName>
        <fullName evidence="3">Histone RNA hairpin-binding protein RNA-binding domain-containing protein</fullName>
    </recommendedName>
</protein>
<dbReference type="GO" id="GO:0006398">
    <property type="term" value="P:mRNA 3'-end processing by stem-loop binding and cleavage"/>
    <property type="evidence" value="ECO:0007669"/>
    <property type="project" value="TreeGrafter"/>
</dbReference>
<proteinExistence type="inferred from homology"/>
<evidence type="ECO:0000313" key="4">
    <source>
        <dbReference type="EMBL" id="CAI5452153.1"/>
    </source>
</evidence>
<dbReference type="GO" id="GO:0051028">
    <property type="term" value="P:mRNA transport"/>
    <property type="evidence" value="ECO:0007669"/>
    <property type="project" value="TreeGrafter"/>
</dbReference>
<dbReference type="OrthoDB" id="265795at2759"/>
<dbReference type="GO" id="GO:0003729">
    <property type="term" value="F:mRNA binding"/>
    <property type="evidence" value="ECO:0007669"/>
    <property type="project" value="InterPro"/>
</dbReference>
<comment type="caution">
    <text evidence="4">The sequence shown here is derived from an EMBL/GenBank/DDBJ whole genome shotgun (WGS) entry which is preliminary data.</text>
</comment>
<dbReference type="GO" id="GO:0071204">
    <property type="term" value="C:histone pre-mRNA 3'end processing complex"/>
    <property type="evidence" value="ECO:0007669"/>
    <property type="project" value="TreeGrafter"/>
</dbReference>
<dbReference type="Proteomes" id="UP001152747">
    <property type="component" value="Unassembled WGS sequence"/>
</dbReference>
<dbReference type="AlphaFoldDB" id="A0A9P1N5S8"/>
<dbReference type="Pfam" id="PF15247">
    <property type="entry name" value="SLBP_RNA_bind"/>
    <property type="match status" value="1"/>
</dbReference>
<dbReference type="Gene3D" id="1.10.8.1120">
    <property type="entry name" value="Histone RNA hairpin-binding protein RNA-binding domain"/>
    <property type="match status" value="1"/>
</dbReference>
<feature type="domain" description="Histone RNA hairpin-binding protein RNA-binding" evidence="3">
    <location>
        <begin position="38"/>
        <end position="95"/>
    </location>
</feature>
<evidence type="ECO:0000259" key="3">
    <source>
        <dbReference type="Pfam" id="PF15247"/>
    </source>
</evidence>
<dbReference type="InterPro" id="IPR026502">
    <property type="entry name" value="SLBP1/SLBP2"/>
</dbReference>
<reference evidence="4" key="1">
    <citation type="submission" date="2022-11" db="EMBL/GenBank/DDBJ databases">
        <authorList>
            <person name="Kikuchi T."/>
        </authorList>
    </citation>
    <scope>NUCLEOTIDE SEQUENCE</scope>
    <source>
        <strain evidence="4">PS1010</strain>
    </source>
</reference>
<keyword evidence="5" id="KW-1185">Reference proteome</keyword>
<dbReference type="GO" id="GO:0005737">
    <property type="term" value="C:cytoplasm"/>
    <property type="evidence" value="ECO:0007669"/>
    <property type="project" value="TreeGrafter"/>
</dbReference>
<gene>
    <name evidence="4" type="ORF">CAMP_LOCUS14790</name>
</gene>
<dbReference type="PANTHER" id="PTHR17408:SF0">
    <property type="entry name" value="HISTONE RNA HAIRPIN-BINDING PROTEIN"/>
    <property type="match status" value="1"/>
</dbReference>
<dbReference type="PANTHER" id="PTHR17408">
    <property type="entry name" value="HISTONE RNA HAIRPIN-BINDING PROTEIN"/>
    <property type="match status" value="1"/>
</dbReference>
<evidence type="ECO:0000256" key="2">
    <source>
        <dbReference type="ARBA" id="ARBA00022884"/>
    </source>
</evidence>
<comment type="similarity">
    <text evidence="1">Belongs to the SLBP family.</text>
</comment>